<feature type="binding site" evidence="3">
    <location>
        <begin position="76"/>
        <end position="79"/>
    </location>
    <ligand>
        <name>FAD</name>
        <dbReference type="ChEBI" id="CHEBI:57692"/>
    </ligand>
</feature>
<dbReference type="RefSeq" id="WP_268255840.1">
    <property type="nucleotide sequence ID" value="NZ_BNBD01000001.1"/>
</dbReference>
<feature type="binding site" evidence="3">
    <location>
        <position position="31"/>
    </location>
    <ligand>
        <name>FAD</name>
        <dbReference type="ChEBI" id="CHEBI:57692"/>
    </ligand>
</feature>
<dbReference type="Pfam" id="PF01593">
    <property type="entry name" value="Amino_oxidase"/>
    <property type="match status" value="1"/>
</dbReference>
<keyword evidence="2" id="KW-0560">Oxidoreductase</keyword>
<evidence type="ECO:0000259" key="4">
    <source>
        <dbReference type="Pfam" id="PF01593"/>
    </source>
</evidence>
<dbReference type="PANTHER" id="PTHR10742:SF342">
    <property type="entry name" value="AMINE OXIDASE"/>
    <property type="match status" value="1"/>
</dbReference>
<comment type="cofactor">
    <cofactor evidence="1">
        <name>FAD</name>
        <dbReference type="ChEBI" id="CHEBI:57692"/>
    </cofactor>
</comment>
<dbReference type="AlphaFoldDB" id="A0A919E992"/>
<evidence type="ECO:0000313" key="5">
    <source>
        <dbReference type="EMBL" id="GHF26706.1"/>
    </source>
</evidence>
<comment type="caution">
    <text evidence="5">The sequence shown here is derived from an EMBL/GenBank/DDBJ whole genome shotgun (WGS) entry which is preliminary data.</text>
</comment>
<organism evidence="5 6">
    <name type="scientific">Streptomyces mashuensis</name>
    <dbReference type="NCBI Taxonomy" id="33904"/>
    <lineage>
        <taxon>Bacteria</taxon>
        <taxon>Bacillati</taxon>
        <taxon>Actinomycetota</taxon>
        <taxon>Actinomycetes</taxon>
        <taxon>Kitasatosporales</taxon>
        <taxon>Streptomycetaceae</taxon>
        <taxon>Streptomyces</taxon>
    </lineage>
</organism>
<accession>A0A919E992</accession>
<sequence length="508" mass="55797">MLDATEVWHAHTFDSFEQAGPSVLVLGAGISGLVTACELEALGYRVEVLEGNTRIGGRIHTHRFGPGPGAPFAELGAMRIPAHHHRTLEYIHRTGLDEKLRTFRTLLSEENAFLRTGPGFLRIRDAAGPLGENFRRELEQHLPGHHYDDGTVVFGAWLTAIVDAVAPPDLRAELREDLRRQLLDLVARTDVSAHLRGSAGDRVDLQAVFAAHPWLRTGCSARLNSFLDDILTETGPALLRLEGGMDQLPQRLAARLRGPLRLGHRVTGVEVHGDHVLVRARTGTRSVVRRADFAVCTLPFPAVRRLRLRGLDPDKLSVLAEVDYCPATKVAVHCREPFWWQHGIRGGASFTGGRIRQTYYPPVEGDTGRGAALLASYTIGEEADLMGRLPERRRHRLVLRELAALHPELLAPGMVLDVVSVAWDRAPWAWGGCTTRWGKGPEQCEEEIRRASRPCGRMFFAGEHCSSAPAWIEGAVESALRAVEEVGAYVPGRRPPAVTGRANPAGAL</sequence>
<feature type="binding site" evidence="3">
    <location>
        <position position="79"/>
    </location>
    <ligand>
        <name>substrate</name>
    </ligand>
</feature>
<dbReference type="Gene3D" id="1.20.1440.240">
    <property type="match status" value="1"/>
</dbReference>
<dbReference type="EMBL" id="BNBD01000001">
    <property type="protein sequence ID" value="GHF26706.1"/>
    <property type="molecule type" value="Genomic_DNA"/>
</dbReference>
<feature type="domain" description="Amine oxidase" evidence="4">
    <location>
        <begin position="30"/>
        <end position="486"/>
    </location>
</feature>
<keyword evidence="6" id="KW-1185">Reference proteome</keyword>
<dbReference type="PRINTS" id="PR00757">
    <property type="entry name" value="AMINEOXDASEF"/>
</dbReference>
<dbReference type="InterPro" id="IPR036188">
    <property type="entry name" value="FAD/NAD-bd_sf"/>
</dbReference>
<proteinExistence type="predicted"/>
<feature type="binding site" evidence="3">
    <location>
        <position position="266"/>
    </location>
    <ligand>
        <name>FAD</name>
        <dbReference type="ChEBI" id="CHEBI:57692"/>
    </ligand>
</feature>
<dbReference type="SUPFAM" id="SSF54373">
    <property type="entry name" value="FAD-linked reductases, C-terminal domain"/>
    <property type="match status" value="1"/>
</dbReference>
<dbReference type="Gene3D" id="3.50.50.60">
    <property type="entry name" value="FAD/NAD(P)-binding domain"/>
    <property type="match status" value="1"/>
</dbReference>
<reference evidence="5" key="2">
    <citation type="submission" date="2020-09" db="EMBL/GenBank/DDBJ databases">
        <authorList>
            <person name="Sun Q."/>
            <person name="Ohkuma M."/>
        </authorList>
    </citation>
    <scope>NUCLEOTIDE SEQUENCE</scope>
    <source>
        <strain evidence="5">JCM 4059</strain>
    </source>
</reference>
<dbReference type="SUPFAM" id="SSF51905">
    <property type="entry name" value="FAD/NAD(P)-binding domain"/>
    <property type="match status" value="1"/>
</dbReference>
<dbReference type="InterPro" id="IPR001613">
    <property type="entry name" value="Flavin_amine_oxidase"/>
</dbReference>
<dbReference type="Gene3D" id="3.90.660.10">
    <property type="match status" value="1"/>
</dbReference>
<feature type="binding site" evidence="3">
    <location>
        <position position="463"/>
    </location>
    <ligand>
        <name>FAD</name>
        <dbReference type="ChEBI" id="CHEBI:57692"/>
    </ligand>
</feature>
<protein>
    <submittedName>
        <fullName evidence="5">Flavin monoamine oxidase</fullName>
    </submittedName>
</protein>
<evidence type="ECO:0000256" key="2">
    <source>
        <dbReference type="ARBA" id="ARBA00023002"/>
    </source>
</evidence>
<dbReference type="GO" id="GO:0009063">
    <property type="term" value="P:amino acid catabolic process"/>
    <property type="evidence" value="ECO:0007669"/>
    <property type="project" value="TreeGrafter"/>
</dbReference>
<evidence type="ECO:0000313" key="6">
    <source>
        <dbReference type="Proteomes" id="UP000638313"/>
    </source>
</evidence>
<evidence type="ECO:0000256" key="1">
    <source>
        <dbReference type="ARBA" id="ARBA00001974"/>
    </source>
</evidence>
<name>A0A919E992_9ACTN</name>
<evidence type="ECO:0000256" key="3">
    <source>
        <dbReference type="PIRSR" id="PIRSR601613-1"/>
    </source>
</evidence>
<dbReference type="GO" id="GO:0001716">
    <property type="term" value="F:L-amino-acid oxidase activity"/>
    <property type="evidence" value="ECO:0007669"/>
    <property type="project" value="TreeGrafter"/>
</dbReference>
<dbReference type="InterPro" id="IPR050281">
    <property type="entry name" value="Flavin_monoamine_oxidase"/>
</dbReference>
<dbReference type="InterPro" id="IPR002937">
    <property type="entry name" value="Amino_oxidase"/>
</dbReference>
<gene>
    <name evidence="5" type="ORF">GCM10010218_04510</name>
</gene>
<dbReference type="Proteomes" id="UP000638313">
    <property type="component" value="Unassembled WGS sequence"/>
</dbReference>
<reference evidence="5" key="1">
    <citation type="journal article" date="2014" name="Int. J. Syst. Evol. Microbiol.">
        <title>Complete genome sequence of Corynebacterium casei LMG S-19264T (=DSM 44701T), isolated from a smear-ripened cheese.</title>
        <authorList>
            <consortium name="US DOE Joint Genome Institute (JGI-PGF)"/>
            <person name="Walter F."/>
            <person name="Albersmeier A."/>
            <person name="Kalinowski J."/>
            <person name="Ruckert C."/>
        </authorList>
    </citation>
    <scope>NUCLEOTIDE SEQUENCE</scope>
    <source>
        <strain evidence="5">JCM 4059</strain>
    </source>
</reference>
<dbReference type="PANTHER" id="PTHR10742">
    <property type="entry name" value="FLAVIN MONOAMINE OXIDASE"/>
    <property type="match status" value="1"/>
</dbReference>